<keyword evidence="4" id="KW-0804">Transcription</keyword>
<dbReference type="InterPro" id="IPR024738">
    <property type="entry name" value="Hfi1/Tada1"/>
</dbReference>
<keyword evidence="3" id="KW-0805">Transcription regulation</keyword>
<gene>
    <name evidence="6" type="ORF">DPMN_049057</name>
</gene>
<dbReference type="Proteomes" id="UP000828390">
    <property type="component" value="Unassembled WGS sequence"/>
</dbReference>
<evidence type="ECO:0000313" key="6">
    <source>
        <dbReference type="EMBL" id="KAH3742317.1"/>
    </source>
</evidence>
<comment type="caution">
    <text evidence="6">The sequence shown here is derived from an EMBL/GenBank/DDBJ whole genome shotgun (WGS) entry which is preliminary data.</text>
</comment>
<organism evidence="6 7">
    <name type="scientific">Dreissena polymorpha</name>
    <name type="common">Zebra mussel</name>
    <name type="synonym">Mytilus polymorpha</name>
    <dbReference type="NCBI Taxonomy" id="45954"/>
    <lineage>
        <taxon>Eukaryota</taxon>
        <taxon>Metazoa</taxon>
        <taxon>Spiralia</taxon>
        <taxon>Lophotrochozoa</taxon>
        <taxon>Mollusca</taxon>
        <taxon>Bivalvia</taxon>
        <taxon>Autobranchia</taxon>
        <taxon>Heteroconchia</taxon>
        <taxon>Euheterodonta</taxon>
        <taxon>Imparidentia</taxon>
        <taxon>Neoheterodontei</taxon>
        <taxon>Myida</taxon>
        <taxon>Dreissenoidea</taxon>
        <taxon>Dreissenidae</taxon>
        <taxon>Dreissena</taxon>
    </lineage>
</organism>
<proteinExistence type="inferred from homology"/>
<dbReference type="GO" id="GO:0005634">
    <property type="term" value="C:nucleus"/>
    <property type="evidence" value="ECO:0007669"/>
    <property type="project" value="UniProtKB-SubCell"/>
</dbReference>
<dbReference type="AlphaFoldDB" id="A0A9D4DCM7"/>
<dbReference type="GO" id="GO:0003713">
    <property type="term" value="F:transcription coactivator activity"/>
    <property type="evidence" value="ECO:0007669"/>
    <property type="project" value="TreeGrafter"/>
</dbReference>
<keyword evidence="7" id="KW-1185">Reference proteome</keyword>
<dbReference type="PANTHER" id="PTHR21277">
    <property type="entry name" value="TRANSCRIPTIONAL ADAPTER 1"/>
    <property type="match status" value="1"/>
</dbReference>
<protein>
    <recommendedName>
        <fullName evidence="8">Transcriptional adapter 1-like protein</fullName>
    </recommendedName>
</protein>
<evidence type="ECO:0000256" key="3">
    <source>
        <dbReference type="ARBA" id="ARBA00023015"/>
    </source>
</evidence>
<name>A0A9D4DCM7_DREPO</name>
<evidence type="ECO:0008006" key="8">
    <source>
        <dbReference type="Google" id="ProtNLM"/>
    </source>
</evidence>
<evidence type="ECO:0000256" key="2">
    <source>
        <dbReference type="ARBA" id="ARBA00010314"/>
    </source>
</evidence>
<evidence type="ECO:0000256" key="1">
    <source>
        <dbReference type="ARBA" id="ARBA00004123"/>
    </source>
</evidence>
<evidence type="ECO:0000256" key="5">
    <source>
        <dbReference type="ARBA" id="ARBA00023242"/>
    </source>
</evidence>
<dbReference type="GO" id="GO:0006357">
    <property type="term" value="P:regulation of transcription by RNA polymerase II"/>
    <property type="evidence" value="ECO:0007669"/>
    <property type="project" value="TreeGrafter"/>
</dbReference>
<dbReference type="PANTHER" id="PTHR21277:SF5">
    <property type="entry name" value="TRANSCRIPTIONAL ADAPTER 1"/>
    <property type="match status" value="1"/>
</dbReference>
<accession>A0A9D4DCM7</accession>
<reference evidence="6" key="1">
    <citation type="journal article" date="2019" name="bioRxiv">
        <title>The Genome of the Zebra Mussel, Dreissena polymorpha: A Resource for Invasive Species Research.</title>
        <authorList>
            <person name="McCartney M.A."/>
            <person name="Auch B."/>
            <person name="Kono T."/>
            <person name="Mallez S."/>
            <person name="Zhang Y."/>
            <person name="Obille A."/>
            <person name="Becker A."/>
            <person name="Abrahante J.E."/>
            <person name="Garbe J."/>
            <person name="Badalamenti J.P."/>
            <person name="Herman A."/>
            <person name="Mangelson H."/>
            <person name="Liachko I."/>
            <person name="Sullivan S."/>
            <person name="Sone E.D."/>
            <person name="Koren S."/>
            <person name="Silverstein K.A.T."/>
            <person name="Beckman K.B."/>
            <person name="Gohl D.M."/>
        </authorList>
    </citation>
    <scope>NUCLEOTIDE SEQUENCE</scope>
    <source>
        <strain evidence="6">Duluth1</strain>
        <tissue evidence="6">Whole animal</tissue>
    </source>
</reference>
<sequence>MAASTDLVAAKKNLAEVLGDDMKSYLHHLKLWFRMKIAKEEFDKEARKLLTSQTVHLHNEFLLAIFSKCHSLSLASAPKAEPGISSSSKLLKRGKVKRKPATVRSSFQQRFVPVNPMSCAVTATYKDVKDLEFAGREMCLPDMSMLQGRLLVCAWEAGLTNVEEAVATLVMQSVEVQLKNIITELISRRNGYKLREGRFKFAMGEPVPNPYTRHSQLLRDRTLESEATTVNSVGHHVPARRFPEEVNEGYRAQTLAASTSKPEPRYPSTLYNLLETLQTYPNLIPNHAVYAPAVERIIHRLWHPSHEELGHFESAENNNLQKQASGSPVR</sequence>
<dbReference type="GO" id="GO:0000124">
    <property type="term" value="C:SAGA complex"/>
    <property type="evidence" value="ECO:0007669"/>
    <property type="project" value="TreeGrafter"/>
</dbReference>
<keyword evidence="5" id="KW-0539">Nucleus</keyword>
<dbReference type="OrthoDB" id="10264870at2759"/>
<comment type="subcellular location">
    <subcellularLocation>
        <location evidence="1">Nucleus</location>
    </subcellularLocation>
</comment>
<evidence type="ECO:0000313" key="7">
    <source>
        <dbReference type="Proteomes" id="UP000828390"/>
    </source>
</evidence>
<comment type="similarity">
    <text evidence="2">Belongs to the TADA1 family.</text>
</comment>
<dbReference type="CDD" id="cd22934">
    <property type="entry name" value="HFD_TADA1"/>
    <property type="match status" value="1"/>
</dbReference>
<dbReference type="Pfam" id="PF12767">
    <property type="entry name" value="SAGA-Tad1"/>
    <property type="match status" value="1"/>
</dbReference>
<evidence type="ECO:0000256" key="4">
    <source>
        <dbReference type="ARBA" id="ARBA00023163"/>
    </source>
</evidence>
<dbReference type="EMBL" id="JAIWYP010000011">
    <property type="protein sequence ID" value="KAH3742317.1"/>
    <property type="molecule type" value="Genomic_DNA"/>
</dbReference>
<reference evidence="6" key="2">
    <citation type="submission" date="2020-11" db="EMBL/GenBank/DDBJ databases">
        <authorList>
            <person name="McCartney M.A."/>
            <person name="Auch B."/>
            <person name="Kono T."/>
            <person name="Mallez S."/>
            <person name="Becker A."/>
            <person name="Gohl D.M."/>
            <person name="Silverstein K.A.T."/>
            <person name="Koren S."/>
            <person name="Bechman K.B."/>
            <person name="Herman A."/>
            <person name="Abrahante J.E."/>
            <person name="Garbe J."/>
        </authorList>
    </citation>
    <scope>NUCLEOTIDE SEQUENCE</scope>
    <source>
        <strain evidence="6">Duluth1</strain>
        <tissue evidence="6">Whole animal</tissue>
    </source>
</reference>